<sequence length="219" mass="24791">MVRYRAKSHGHLSGELAMMKEIKRGGPITCGIACSDEFTYEYKAGILEDKTGFIDIDHDVEIVGWGEENGVKYWHVRNSWGTYWGMNGFFKIVRGKNNLGIEADCAFVEPDISDEELVWEEQSVYGGSIFGIVPFKQSAKDHPIKDTAEDVTRRDDEVPAAHYFPEMESFATETESRREDSSFAMLAMMFFVSGCVCAALAAVLILKFRGHRYVYRTIP</sequence>
<gene>
    <name evidence="5" type="ORF">Plil01_001171700</name>
</gene>
<dbReference type="Gene3D" id="3.90.70.10">
    <property type="entry name" value="Cysteine proteinases"/>
    <property type="match status" value="1"/>
</dbReference>
<keyword evidence="3" id="KW-0812">Transmembrane</keyword>
<name>A0A9W6U9C6_9STRA</name>
<dbReference type="Pfam" id="PF00112">
    <property type="entry name" value="Peptidase_C1"/>
    <property type="match status" value="1"/>
</dbReference>
<comment type="caution">
    <text evidence="5">The sequence shown here is derived from an EMBL/GenBank/DDBJ whole genome shotgun (WGS) entry which is preliminary data.</text>
</comment>
<reference evidence="5" key="1">
    <citation type="submission" date="2023-04" db="EMBL/GenBank/DDBJ databases">
        <title>Phytophthora lilii NBRC 32176.</title>
        <authorList>
            <person name="Ichikawa N."/>
            <person name="Sato H."/>
            <person name="Tonouchi N."/>
        </authorList>
    </citation>
    <scope>NUCLEOTIDE SEQUENCE</scope>
    <source>
        <strain evidence="5">NBRC 32176</strain>
    </source>
</reference>
<keyword evidence="6" id="KW-1185">Reference proteome</keyword>
<feature type="domain" description="Peptidase C1A papain C-terminal" evidence="4">
    <location>
        <begin position="14"/>
        <end position="105"/>
    </location>
</feature>
<accession>A0A9W6U9C6</accession>
<keyword evidence="2" id="KW-0865">Zymogen</keyword>
<dbReference type="GO" id="GO:0006508">
    <property type="term" value="P:proteolysis"/>
    <property type="evidence" value="ECO:0007669"/>
    <property type="project" value="InterPro"/>
</dbReference>
<dbReference type="EMBL" id="BSXW01000686">
    <property type="protein sequence ID" value="GMF27931.1"/>
    <property type="molecule type" value="Genomic_DNA"/>
</dbReference>
<dbReference type="InterPro" id="IPR000668">
    <property type="entry name" value="Peptidase_C1A_C"/>
</dbReference>
<protein>
    <submittedName>
        <fullName evidence="5">Unnamed protein product</fullName>
    </submittedName>
</protein>
<organism evidence="5 6">
    <name type="scientific">Phytophthora lilii</name>
    <dbReference type="NCBI Taxonomy" id="2077276"/>
    <lineage>
        <taxon>Eukaryota</taxon>
        <taxon>Sar</taxon>
        <taxon>Stramenopiles</taxon>
        <taxon>Oomycota</taxon>
        <taxon>Peronosporomycetes</taxon>
        <taxon>Peronosporales</taxon>
        <taxon>Peronosporaceae</taxon>
        <taxon>Phytophthora</taxon>
    </lineage>
</organism>
<dbReference type="AlphaFoldDB" id="A0A9W6U9C6"/>
<evidence type="ECO:0000313" key="6">
    <source>
        <dbReference type="Proteomes" id="UP001165083"/>
    </source>
</evidence>
<comment type="similarity">
    <text evidence="1">Belongs to the peptidase C1 family.</text>
</comment>
<dbReference type="InterPro" id="IPR038765">
    <property type="entry name" value="Papain-like_cys_pep_sf"/>
</dbReference>
<evidence type="ECO:0000256" key="3">
    <source>
        <dbReference type="SAM" id="Phobius"/>
    </source>
</evidence>
<feature type="transmembrane region" description="Helical" evidence="3">
    <location>
        <begin position="183"/>
        <end position="206"/>
    </location>
</feature>
<evidence type="ECO:0000259" key="4">
    <source>
        <dbReference type="Pfam" id="PF00112"/>
    </source>
</evidence>
<dbReference type="InterPro" id="IPR013128">
    <property type="entry name" value="Peptidase_C1A"/>
</dbReference>
<dbReference type="GO" id="GO:0008234">
    <property type="term" value="F:cysteine-type peptidase activity"/>
    <property type="evidence" value="ECO:0007669"/>
    <property type="project" value="InterPro"/>
</dbReference>
<evidence type="ECO:0000256" key="2">
    <source>
        <dbReference type="ARBA" id="ARBA00023145"/>
    </source>
</evidence>
<dbReference type="SUPFAM" id="SSF54001">
    <property type="entry name" value="Cysteine proteinases"/>
    <property type="match status" value="1"/>
</dbReference>
<dbReference type="Proteomes" id="UP001165083">
    <property type="component" value="Unassembled WGS sequence"/>
</dbReference>
<keyword evidence="3" id="KW-0472">Membrane</keyword>
<evidence type="ECO:0000256" key="1">
    <source>
        <dbReference type="ARBA" id="ARBA00008455"/>
    </source>
</evidence>
<evidence type="ECO:0000313" key="5">
    <source>
        <dbReference type="EMBL" id="GMF27931.1"/>
    </source>
</evidence>
<keyword evidence="3" id="KW-1133">Transmembrane helix</keyword>
<dbReference type="PANTHER" id="PTHR12411">
    <property type="entry name" value="CYSTEINE PROTEASE FAMILY C1-RELATED"/>
    <property type="match status" value="1"/>
</dbReference>
<dbReference type="OrthoDB" id="190265at2759"/>
<proteinExistence type="inferred from homology"/>